<dbReference type="InterPro" id="IPR003395">
    <property type="entry name" value="RecF/RecN/SMC_N"/>
</dbReference>
<accession>A0A7W2EJ26</accession>
<protein>
    <recommendedName>
        <fullName evidence="3 9">DNA repair protein RecN</fullName>
    </recommendedName>
    <alternativeName>
        <fullName evidence="8 9">Recombination protein N</fullName>
    </alternativeName>
</protein>
<keyword evidence="7 9" id="KW-0234">DNA repair</keyword>
<dbReference type="FunFam" id="3.40.50.300:FF:000319">
    <property type="entry name" value="DNA repair protein RecN"/>
    <property type="match status" value="1"/>
</dbReference>
<evidence type="ECO:0000256" key="9">
    <source>
        <dbReference type="PIRNR" id="PIRNR003128"/>
    </source>
</evidence>
<comment type="similarity">
    <text evidence="2 9">Belongs to the RecN family.</text>
</comment>
<evidence type="ECO:0000256" key="7">
    <source>
        <dbReference type="ARBA" id="ARBA00023204"/>
    </source>
</evidence>
<comment type="function">
    <text evidence="1 9">May be involved in recombinational repair of damaged DNA.</text>
</comment>
<keyword evidence="12" id="KW-1185">Reference proteome</keyword>
<evidence type="ECO:0000256" key="3">
    <source>
        <dbReference type="ARBA" id="ARBA00021315"/>
    </source>
</evidence>
<dbReference type="PANTHER" id="PTHR11059:SF0">
    <property type="entry name" value="DNA REPAIR PROTEIN RECN"/>
    <property type="match status" value="1"/>
</dbReference>
<dbReference type="GO" id="GO:0006310">
    <property type="term" value="P:DNA recombination"/>
    <property type="evidence" value="ECO:0007669"/>
    <property type="project" value="InterPro"/>
</dbReference>
<name>A0A7W2EJ26_9BURK</name>
<gene>
    <name evidence="11" type="primary">recN</name>
    <name evidence="11" type="ORF">H3H36_15870</name>
</gene>
<dbReference type="AlphaFoldDB" id="A0A7W2EJ26"/>
<dbReference type="NCBIfam" id="TIGR00634">
    <property type="entry name" value="recN"/>
    <property type="match status" value="1"/>
</dbReference>
<evidence type="ECO:0000256" key="2">
    <source>
        <dbReference type="ARBA" id="ARBA00009441"/>
    </source>
</evidence>
<dbReference type="PIRSF" id="PIRSF003128">
    <property type="entry name" value="RecN"/>
    <property type="match status" value="1"/>
</dbReference>
<dbReference type="Proteomes" id="UP000566711">
    <property type="component" value="Unassembled WGS sequence"/>
</dbReference>
<dbReference type="GO" id="GO:0005524">
    <property type="term" value="F:ATP binding"/>
    <property type="evidence" value="ECO:0007669"/>
    <property type="project" value="UniProtKB-KW"/>
</dbReference>
<dbReference type="CDD" id="cd03241">
    <property type="entry name" value="ABC_RecN"/>
    <property type="match status" value="2"/>
</dbReference>
<dbReference type="RefSeq" id="WP_182219067.1">
    <property type="nucleotide sequence ID" value="NZ_JACEZS010000013.1"/>
</dbReference>
<dbReference type="PANTHER" id="PTHR11059">
    <property type="entry name" value="DNA REPAIR PROTEIN RECN"/>
    <property type="match status" value="1"/>
</dbReference>
<dbReference type="GO" id="GO:0043590">
    <property type="term" value="C:bacterial nucleoid"/>
    <property type="evidence" value="ECO:0007669"/>
    <property type="project" value="TreeGrafter"/>
</dbReference>
<dbReference type="Gene3D" id="3.40.50.300">
    <property type="entry name" value="P-loop containing nucleotide triphosphate hydrolases"/>
    <property type="match status" value="2"/>
</dbReference>
<reference evidence="11 12" key="1">
    <citation type="submission" date="2020-07" db="EMBL/GenBank/DDBJ databases">
        <title>Novel species isolated from subtropical streams in China.</title>
        <authorList>
            <person name="Lu H."/>
        </authorList>
    </citation>
    <scope>NUCLEOTIDE SEQUENCE [LARGE SCALE GENOMIC DNA]</scope>
    <source>
        <strain evidence="11 12">FT3S</strain>
    </source>
</reference>
<evidence type="ECO:0000256" key="4">
    <source>
        <dbReference type="ARBA" id="ARBA00022741"/>
    </source>
</evidence>
<organism evidence="11 12">
    <name type="scientific">Rugamonas fusca</name>
    <dbReference type="NCBI Taxonomy" id="2758568"/>
    <lineage>
        <taxon>Bacteria</taxon>
        <taxon>Pseudomonadati</taxon>
        <taxon>Pseudomonadota</taxon>
        <taxon>Betaproteobacteria</taxon>
        <taxon>Burkholderiales</taxon>
        <taxon>Oxalobacteraceae</taxon>
        <taxon>Telluria group</taxon>
        <taxon>Rugamonas</taxon>
    </lineage>
</organism>
<evidence type="ECO:0000256" key="1">
    <source>
        <dbReference type="ARBA" id="ARBA00003618"/>
    </source>
</evidence>
<keyword evidence="4" id="KW-0547">Nucleotide-binding</keyword>
<sequence length="561" mass="60129">MLRTLTIRDFVIVDTIELEFSAGFSVFTGETGAGKSILIDALTLALGGRGDASVVREGAAKADITADFAVTPQATAWLQANEYAADEGGALLRRVIDNAGRSKAYINGIAATAAQLRELGDLLVDIHGQHAHQSLLKADAQRVLLDHQALSPSADGGARATAADDGKAVAAAYKAWRALARQREEYETNAANVLYERERLEWQVGELDKLAVRPGEWTEISNEHSRLSHAASLLEGVQEALAVISEADDHPVLSQLSALNQKLGKLAGIDTALQAIVDLIEPARIQLQEAAYALNSYLDRVELDPERLRQVDARLEAIHSTARKFRVTEEQLPEEHAALAAKLRQLADATDLDGLRQQEEKLKAAYLAVAQRLSATRAQAARQLGEAVTRAMQDLNMTGGRFEVALHPCEPASHGLEQVEFLVAGHAGVAPRPLAKVASGGELARIALAISVITSNATTTPTLIFDEVDSGIGGGVAEVVGRLLRRLGQERQVLCVTHLPQVASQAGQHFQVAKSTLDNGKTASRIDVLDAKARVEEVARMLGGLEITATTRKHARELLAS</sequence>
<dbReference type="GO" id="GO:0006281">
    <property type="term" value="P:DNA repair"/>
    <property type="evidence" value="ECO:0007669"/>
    <property type="project" value="UniProtKB-KW"/>
</dbReference>
<dbReference type="GO" id="GO:0009432">
    <property type="term" value="P:SOS response"/>
    <property type="evidence" value="ECO:0007669"/>
    <property type="project" value="TreeGrafter"/>
</dbReference>
<evidence type="ECO:0000256" key="5">
    <source>
        <dbReference type="ARBA" id="ARBA00022763"/>
    </source>
</evidence>
<dbReference type="FunFam" id="3.40.50.300:FF:000356">
    <property type="entry name" value="DNA repair protein RecN"/>
    <property type="match status" value="1"/>
</dbReference>
<keyword evidence="6" id="KW-0067">ATP-binding</keyword>
<dbReference type="EMBL" id="JACEZS010000013">
    <property type="protein sequence ID" value="MBA5606833.1"/>
    <property type="molecule type" value="Genomic_DNA"/>
</dbReference>
<dbReference type="InterPro" id="IPR027417">
    <property type="entry name" value="P-loop_NTPase"/>
</dbReference>
<evidence type="ECO:0000313" key="12">
    <source>
        <dbReference type="Proteomes" id="UP000566711"/>
    </source>
</evidence>
<evidence type="ECO:0000313" key="11">
    <source>
        <dbReference type="EMBL" id="MBA5606833.1"/>
    </source>
</evidence>
<dbReference type="Pfam" id="PF02463">
    <property type="entry name" value="SMC_N"/>
    <property type="match status" value="1"/>
</dbReference>
<proteinExistence type="inferred from homology"/>
<keyword evidence="5 9" id="KW-0227">DNA damage</keyword>
<dbReference type="SUPFAM" id="SSF52540">
    <property type="entry name" value="P-loop containing nucleoside triphosphate hydrolases"/>
    <property type="match status" value="1"/>
</dbReference>
<comment type="caution">
    <text evidence="11">The sequence shown here is derived from an EMBL/GenBank/DDBJ whole genome shotgun (WGS) entry which is preliminary data.</text>
</comment>
<dbReference type="NCBIfam" id="NF008121">
    <property type="entry name" value="PRK10869.1"/>
    <property type="match status" value="1"/>
</dbReference>
<evidence type="ECO:0000256" key="8">
    <source>
        <dbReference type="ARBA" id="ARBA00033408"/>
    </source>
</evidence>
<evidence type="ECO:0000259" key="10">
    <source>
        <dbReference type="Pfam" id="PF02463"/>
    </source>
</evidence>
<evidence type="ECO:0000256" key="6">
    <source>
        <dbReference type="ARBA" id="ARBA00022840"/>
    </source>
</evidence>
<feature type="domain" description="RecF/RecN/SMC N-terminal" evidence="10">
    <location>
        <begin position="2"/>
        <end position="514"/>
    </location>
</feature>
<dbReference type="InterPro" id="IPR004604">
    <property type="entry name" value="DNA_recomb/repair_RecN"/>
</dbReference>